<feature type="transmembrane region" description="Helical" evidence="17">
    <location>
        <begin position="317"/>
        <end position="341"/>
    </location>
</feature>
<dbReference type="GO" id="GO:0015648">
    <property type="term" value="F:lipid-linked peptidoglycan transporter activity"/>
    <property type="evidence" value="ECO:0007669"/>
    <property type="project" value="TreeGrafter"/>
</dbReference>
<sequence>MLKKMLKSYDYSLIFAIVLLCGFGLVMVYSSSMITAVSRYGVSSNFFFMRQLFALIAGGALFIFMALFPYKALAHQKFQKGILLVSVLALISLFVFGHVAGNAQSWFKIGGMSIQPGEFVKLVVILYLAAVYAKKQSYIDHLLTGVAPPVVMTLIICGLIAMQPDFGTAMIIGLIATCMILCSGFSGKTLVRLLLLGGIVFILVSPILYLNQDQILTKGRLARFESLEDPFKYANSSGLQVVNSYYAISSGGIFGLGLGESIQKYGYLPESHTDFIMAVIAEELGIFGVLFVIFLLGFVVIKGFYIARKCEDPFGSLLAIGISSMIAIQSFINLGGVSGLIPITGVTLPFISYGGSSLVLLLASMGILANISMFVKYSENKKKREPLAPKGMKKKQLKKNCLSVKNKCVQGKDIPL</sequence>
<evidence type="ECO:0000256" key="4">
    <source>
        <dbReference type="ARBA" id="ARBA00022692"/>
    </source>
</evidence>
<dbReference type="GO" id="GO:0051301">
    <property type="term" value="P:cell division"/>
    <property type="evidence" value="ECO:0007669"/>
    <property type="project" value="UniProtKB-KW"/>
</dbReference>
<dbReference type="PANTHER" id="PTHR30474:SF2">
    <property type="entry name" value="PEPTIDOGLYCAN GLYCOSYLTRANSFERASE FTSW-RELATED"/>
    <property type="match status" value="1"/>
</dbReference>
<keyword evidence="18" id="KW-0131">Cell cycle</keyword>
<dbReference type="InterPro" id="IPR018365">
    <property type="entry name" value="Cell_cycle_FtsW-rel_CS"/>
</dbReference>
<proteinExistence type="inferred from homology"/>
<evidence type="ECO:0000256" key="5">
    <source>
        <dbReference type="ARBA" id="ARBA00022960"/>
    </source>
</evidence>
<name>A0AAX3RM91_BACIU</name>
<feature type="transmembrane region" description="Helical" evidence="17">
    <location>
        <begin position="284"/>
        <end position="305"/>
    </location>
</feature>
<keyword evidence="18" id="KW-0132">Cell division</keyword>
<feature type="transmembrane region" description="Helical" evidence="17">
    <location>
        <begin position="193"/>
        <end position="210"/>
    </location>
</feature>
<evidence type="ECO:0000256" key="17">
    <source>
        <dbReference type="SAM" id="Phobius"/>
    </source>
</evidence>
<feature type="transmembrane region" description="Helical" evidence="17">
    <location>
        <begin position="142"/>
        <end position="162"/>
    </location>
</feature>
<dbReference type="PANTHER" id="PTHR30474">
    <property type="entry name" value="CELL CYCLE PROTEIN"/>
    <property type="match status" value="1"/>
</dbReference>
<evidence type="ECO:0000256" key="11">
    <source>
        <dbReference type="ARBA" id="ARBA00038053"/>
    </source>
</evidence>
<evidence type="ECO:0000256" key="14">
    <source>
        <dbReference type="ARBA" id="ARBA00044770"/>
    </source>
</evidence>
<evidence type="ECO:0000313" key="18">
    <source>
        <dbReference type="EMBL" id="WEY83882.1"/>
    </source>
</evidence>
<evidence type="ECO:0000256" key="8">
    <source>
        <dbReference type="ARBA" id="ARBA00023136"/>
    </source>
</evidence>
<evidence type="ECO:0000256" key="15">
    <source>
        <dbReference type="ARBA" id="ARBA00049902"/>
    </source>
</evidence>
<evidence type="ECO:0000256" key="10">
    <source>
        <dbReference type="ARBA" id="ARBA00033270"/>
    </source>
</evidence>
<evidence type="ECO:0000256" key="12">
    <source>
        <dbReference type="ARBA" id="ARBA00041185"/>
    </source>
</evidence>
<feature type="transmembrane region" description="Helical" evidence="17">
    <location>
        <begin position="106"/>
        <end position="130"/>
    </location>
</feature>
<feature type="transmembrane region" description="Helical" evidence="17">
    <location>
        <begin position="52"/>
        <end position="70"/>
    </location>
</feature>
<dbReference type="GO" id="GO:0005886">
    <property type="term" value="C:plasma membrane"/>
    <property type="evidence" value="ECO:0007669"/>
    <property type="project" value="TreeGrafter"/>
</dbReference>
<reference evidence="18" key="1">
    <citation type="submission" date="2023-03" db="EMBL/GenBank/DDBJ databases">
        <title>Complete genome sequences of 52 Bacillus and Priestia strains isolated from West-African fermentations and 26 reference strains from the DSMZ collection.</title>
        <authorList>
            <person name="Wiedenbein E.S."/>
            <person name="Canoy T.S."/>
            <person name="Hui Y."/>
            <person name="Parkouda C."/>
            <person name="Dawende C."/>
            <person name="Ametefe E."/>
            <person name="Jespersen L."/>
            <person name="Nielsen D.S."/>
        </authorList>
    </citation>
    <scope>NUCLEOTIDE SEQUENCE</scope>
    <source>
        <strain evidence="18">PRO56</strain>
    </source>
</reference>
<evidence type="ECO:0000256" key="13">
    <source>
        <dbReference type="ARBA" id="ARBA00041418"/>
    </source>
</evidence>
<protein>
    <recommendedName>
        <fullName evidence="12">Probable peptidoglycan glycosyltransferase FtsW</fullName>
        <ecNumber evidence="14">2.4.99.28</ecNumber>
    </recommendedName>
    <alternativeName>
        <fullName evidence="13">Cell division protein FtsW</fullName>
    </alternativeName>
    <alternativeName>
        <fullName evidence="10">Cell wall polymerase</fullName>
    </alternativeName>
    <alternativeName>
        <fullName evidence="9">Peptidoglycan polymerase</fullName>
    </alternativeName>
</protein>
<evidence type="ECO:0000256" key="3">
    <source>
        <dbReference type="ARBA" id="ARBA00022679"/>
    </source>
</evidence>
<comment type="catalytic activity">
    <reaction evidence="15">
        <text>[GlcNAc-(1-&gt;4)-Mur2Ac(oyl-L-Ala-gamma-D-Glu-L-Lys-D-Ala-D-Ala)](n)-di-trans,octa-cis-undecaprenyl diphosphate + beta-D-GlcNAc-(1-&gt;4)-Mur2Ac(oyl-L-Ala-gamma-D-Glu-L-Lys-D-Ala-D-Ala)-di-trans,octa-cis-undecaprenyl diphosphate = [GlcNAc-(1-&gt;4)-Mur2Ac(oyl-L-Ala-gamma-D-Glu-L-Lys-D-Ala-D-Ala)](n+1)-di-trans,octa-cis-undecaprenyl diphosphate + di-trans,octa-cis-undecaprenyl diphosphate + H(+)</text>
        <dbReference type="Rhea" id="RHEA:23708"/>
        <dbReference type="Rhea" id="RHEA-COMP:9602"/>
        <dbReference type="Rhea" id="RHEA-COMP:9603"/>
        <dbReference type="ChEBI" id="CHEBI:15378"/>
        <dbReference type="ChEBI" id="CHEBI:58405"/>
        <dbReference type="ChEBI" id="CHEBI:60033"/>
        <dbReference type="ChEBI" id="CHEBI:78435"/>
        <dbReference type="EC" id="2.4.99.28"/>
    </reaction>
</comment>
<dbReference type="AlphaFoldDB" id="A0AAX3RM91"/>
<keyword evidence="8 17" id="KW-0472">Membrane</keyword>
<keyword evidence="6" id="KW-0573">Peptidoglycan synthesis</keyword>
<evidence type="ECO:0000256" key="2">
    <source>
        <dbReference type="ARBA" id="ARBA00022676"/>
    </source>
</evidence>
<evidence type="ECO:0000256" key="6">
    <source>
        <dbReference type="ARBA" id="ARBA00022984"/>
    </source>
</evidence>
<dbReference type="GO" id="GO:0009252">
    <property type="term" value="P:peptidoglycan biosynthetic process"/>
    <property type="evidence" value="ECO:0007669"/>
    <property type="project" value="UniProtKB-KW"/>
</dbReference>
<gene>
    <name evidence="18" type="primary">ftsW</name>
    <name evidence="18" type="ORF">P5633_16215</name>
</gene>
<evidence type="ECO:0000256" key="7">
    <source>
        <dbReference type="ARBA" id="ARBA00022989"/>
    </source>
</evidence>
<comment type="function">
    <text evidence="16">Peptidoglycan polymerase that is essential for cell division.</text>
</comment>
<dbReference type="GO" id="GO:0008360">
    <property type="term" value="P:regulation of cell shape"/>
    <property type="evidence" value="ECO:0007669"/>
    <property type="project" value="UniProtKB-KW"/>
</dbReference>
<dbReference type="GO" id="GO:0008955">
    <property type="term" value="F:peptidoglycan glycosyltransferase activity"/>
    <property type="evidence" value="ECO:0007669"/>
    <property type="project" value="UniProtKB-EC"/>
</dbReference>
<keyword evidence="4 17" id="KW-0812">Transmembrane</keyword>
<feature type="transmembrane region" description="Helical" evidence="17">
    <location>
        <begin position="168"/>
        <end position="186"/>
    </location>
</feature>
<evidence type="ECO:0000256" key="16">
    <source>
        <dbReference type="ARBA" id="ARBA00049966"/>
    </source>
</evidence>
<comment type="subcellular location">
    <subcellularLocation>
        <location evidence="1">Membrane</location>
        <topology evidence="1">Multi-pass membrane protein</topology>
    </subcellularLocation>
</comment>
<dbReference type="EC" id="2.4.99.28" evidence="14"/>
<keyword evidence="3" id="KW-0808">Transferase</keyword>
<feature type="transmembrane region" description="Helical" evidence="17">
    <location>
        <begin position="353"/>
        <end position="375"/>
    </location>
</feature>
<evidence type="ECO:0000256" key="9">
    <source>
        <dbReference type="ARBA" id="ARBA00032370"/>
    </source>
</evidence>
<dbReference type="PROSITE" id="PS00428">
    <property type="entry name" value="FTSW_RODA_SPOVE"/>
    <property type="match status" value="1"/>
</dbReference>
<accession>A0AAX3RM91</accession>
<keyword evidence="5" id="KW-0133">Cell shape</keyword>
<comment type="similarity">
    <text evidence="11">Belongs to the SEDS family. FtsW subfamily.</text>
</comment>
<organism evidence="18">
    <name type="scientific">Bacillus subtilis</name>
    <dbReference type="NCBI Taxonomy" id="1423"/>
    <lineage>
        <taxon>Bacteria</taxon>
        <taxon>Bacillati</taxon>
        <taxon>Bacillota</taxon>
        <taxon>Bacilli</taxon>
        <taxon>Bacillales</taxon>
        <taxon>Bacillaceae</taxon>
        <taxon>Bacillus</taxon>
    </lineage>
</organism>
<evidence type="ECO:0000256" key="1">
    <source>
        <dbReference type="ARBA" id="ARBA00004141"/>
    </source>
</evidence>
<dbReference type="InterPro" id="IPR001182">
    <property type="entry name" value="FtsW/RodA"/>
</dbReference>
<keyword evidence="2" id="KW-0328">Glycosyltransferase</keyword>
<dbReference type="GO" id="GO:0032153">
    <property type="term" value="C:cell division site"/>
    <property type="evidence" value="ECO:0007669"/>
    <property type="project" value="TreeGrafter"/>
</dbReference>
<feature type="transmembrane region" description="Helical" evidence="17">
    <location>
        <begin position="82"/>
        <end position="100"/>
    </location>
</feature>
<keyword evidence="7 17" id="KW-1133">Transmembrane helix</keyword>
<feature type="transmembrane region" description="Helical" evidence="17">
    <location>
        <begin position="12"/>
        <end position="32"/>
    </location>
</feature>
<dbReference type="EMBL" id="CP120576">
    <property type="protein sequence ID" value="WEY83882.1"/>
    <property type="molecule type" value="Genomic_DNA"/>
</dbReference>
<dbReference type="Pfam" id="PF01098">
    <property type="entry name" value="FTSW_RODA_SPOVE"/>
    <property type="match status" value="1"/>
</dbReference>